<evidence type="ECO:0000256" key="1">
    <source>
        <dbReference type="ARBA" id="ARBA00023015"/>
    </source>
</evidence>
<dbReference type="RefSeq" id="WP_157399864.1">
    <property type="nucleotide sequence ID" value="NZ_WSEL01000009.1"/>
</dbReference>
<dbReference type="EMBL" id="WSEL01000009">
    <property type="protein sequence ID" value="MVQ31856.1"/>
    <property type="molecule type" value="Genomic_DNA"/>
</dbReference>
<dbReference type="SMART" id="SM00342">
    <property type="entry name" value="HTH_ARAC"/>
    <property type="match status" value="1"/>
</dbReference>
<organism evidence="6 7">
    <name type="scientific">Ramlibacter pinisoli</name>
    <dbReference type="NCBI Taxonomy" id="2682844"/>
    <lineage>
        <taxon>Bacteria</taxon>
        <taxon>Pseudomonadati</taxon>
        <taxon>Pseudomonadota</taxon>
        <taxon>Betaproteobacteria</taxon>
        <taxon>Burkholderiales</taxon>
        <taxon>Comamonadaceae</taxon>
        <taxon>Ramlibacter</taxon>
    </lineage>
</organism>
<comment type="caution">
    <text evidence="6">The sequence shown here is derived from an EMBL/GenBank/DDBJ whole genome shotgun (WGS) entry which is preliminary data.</text>
</comment>
<accession>A0A6N8J0Z6</accession>
<reference evidence="6 7" key="1">
    <citation type="submission" date="2019-12" db="EMBL/GenBank/DDBJ databases">
        <authorList>
            <person name="Huq M.A."/>
        </authorList>
    </citation>
    <scope>NUCLEOTIDE SEQUENCE [LARGE SCALE GENOMIC DNA]</scope>
    <source>
        <strain evidence="6 7">MAH-25</strain>
    </source>
</reference>
<feature type="domain" description="HTH araC/xylS-type" evidence="5">
    <location>
        <begin position="169"/>
        <end position="270"/>
    </location>
</feature>
<evidence type="ECO:0000256" key="2">
    <source>
        <dbReference type="ARBA" id="ARBA00023125"/>
    </source>
</evidence>
<name>A0A6N8J0Z6_9BURK</name>
<dbReference type="InterPro" id="IPR014710">
    <property type="entry name" value="RmlC-like_jellyroll"/>
</dbReference>
<evidence type="ECO:0000313" key="7">
    <source>
        <dbReference type="Proteomes" id="UP000469385"/>
    </source>
</evidence>
<dbReference type="Gene3D" id="1.10.10.60">
    <property type="entry name" value="Homeodomain-like"/>
    <property type="match status" value="1"/>
</dbReference>
<sequence>MPTTIDHTPTRPPVSGSGPVAHAPPVLSRSYPCGTRLGAHMHREAQLLFASQGVMQVTTPKGRWLVPPQRAVWIPPRLEHAVDVLADIEMRALLVDPERLSAHPEAPRLQHEFVVAVAPLLRETILACFASAGAHPRRVDVLLELALYELAEAGDAATFVPLPTDARALRVAQLVLADPGNDRPLEDLAGEAGASARTVSRLFRDETNFSFKEWRQRARIVAAVEALGSPAPGPISVKQVAARVGFASAAAFGHAFKQVMGVTAGEMLRDAQGRR</sequence>
<gene>
    <name evidence="6" type="ORF">GON04_20530</name>
</gene>
<dbReference type="InterPro" id="IPR018060">
    <property type="entry name" value="HTH_AraC"/>
</dbReference>
<dbReference type="SUPFAM" id="SSF51182">
    <property type="entry name" value="RmlC-like cupins"/>
    <property type="match status" value="1"/>
</dbReference>
<dbReference type="CDD" id="cd06124">
    <property type="entry name" value="cupin_NimR-like_N"/>
    <property type="match status" value="1"/>
</dbReference>
<dbReference type="Pfam" id="PF02311">
    <property type="entry name" value="AraC_binding"/>
    <property type="match status" value="1"/>
</dbReference>
<keyword evidence="2" id="KW-0238">DNA-binding</keyword>
<evidence type="ECO:0000256" key="3">
    <source>
        <dbReference type="ARBA" id="ARBA00023163"/>
    </source>
</evidence>
<dbReference type="InterPro" id="IPR003313">
    <property type="entry name" value="AraC-bd"/>
</dbReference>
<dbReference type="PROSITE" id="PS01124">
    <property type="entry name" value="HTH_ARAC_FAMILY_2"/>
    <property type="match status" value="1"/>
</dbReference>
<dbReference type="PANTHER" id="PTHR11019">
    <property type="entry name" value="HTH-TYPE TRANSCRIPTIONAL REGULATOR NIMR"/>
    <property type="match status" value="1"/>
</dbReference>
<dbReference type="Gene3D" id="2.60.120.10">
    <property type="entry name" value="Jelly Rolls"/>
    <property type="match status" value="1"/>
</dbReference>
<feature type="region of interest" description="Disordered" evidence="4">
    <location>
        <begin position="1"/>
        <end position="23"/>
    </location>
</feature>
<dbReference type="PROSITE" id="PS00041">
    <property type="entry name" value="HTH_ARAC_FAMILY_1"/>
    <property type="match status" value="1"/>
</dbReference>
<keyword evidence="1" id="KW-0805">Transcription regulation</keyword>
<dbReference type="InterPro" id="IPR018062">
    <property type="entry name" value="HTH_AraC-typ_CS"/>
</dbReference>
<dbReference type="InterPro" id="IPR011051">
    <property type="entry name" value="RmlC_Cupin_sf"/>
</dbReference>
<evidence type="ECO:0000259" key="5">
    <source>
        <dbReference type="PROSITE" id="PS01124"/>
    </source>
</evidence>
<dbReference type="Proteomes" id="UP000469385">
    <property type="component" value="Unassembled WGS sequence"/>
</dbReference>
<evidence type="ECO:0000256" key="4">
    <source>
        <dbReference type="SAM" id="MobiDB-lite"/>
    </source>
</evidence>
<dbReference type="GO" id="GO:0043565">
    <property type="term" value="F:sequence-specific DNA binding"/>
    <property type="evidence" value="ECO:0007669"/>
    <property type="project" value="InterPro"/>
</dbReference>
<dbReference type="AlphaFoldDB" id="A0A6N8J0Z6"/>
<keyword evidence="7" id="KW-1185">Reference proteome</keyword>
<protein>
    <submittedName>
        <fullName evidence="6">Helix-turn-helix domain-containing protein</fullName>
    </submittedName>
</protein>
<dbReference type="Pfam" id="PF12833">
    <property type="entry name" value="HTH_18"/>
    <property type="match status" value="1"/>
</dbReference>
<dbReference type="InterPro" id="IPR009057">
    <property type="entry name" value="Homeodomain-like_sf"/>
</dbReference>
<evidence type="ECO:0000313" key="6">
    <source>
        <dbReference type="EMBL" id="MVQ31856.1"/>
    </source>
</evidence>
<dbReference type="PANTHER" id="PTHR11019:SF199">
    <property type="entry name" value="HTH-TYPE TRANSCRIPTIONAL REGULATOR NIMR"/>
    <property type="match status" value="1"/>
</dbReference>
<keyword evidence="3" id="KW-0804">Transcription</keyword>
<dbReference type="GO" id="GO:0003700">
    <property type="term" value="F:DNA-binding transcription factor activity"/>
    <property type="evidence" value="ECO:0007669"/>
    <property type="project" value="InterPro"/>
</dbReference>
<proteinExistence type="predicted"/>
<dbReference type="SUPFAM" id="SSF46689">
    <property type="entry name" value="Homeodomain-like"/>
    <property type="match status" value="2"/>
</dbReference>